<sequence>MAQQFRIAVFGQPRSPWRDTPAAAMDDARALELASYDRSKREWFLAVPVELEQRGHRDIPVIVRRNHRGEPWTYEQLAQLRAMAQAGEAADMIAVRMGRSARAVRSKAREEGIRILSHRERRNYRPAASMVSQPRRPHLRQ</sequence>
<feature type="region of interest" description="Disordered" evidence="1">
    <location>
        <begin position="117"/>
        <end position="141"/>
    </location>
</feature>
<dbReference type="EMBL" id="QQYZ01000011">
    <property type="protein sequence ID" value="RSY83101.1"/>
    <property type="molecule type" value="Genomic_DNA"/>
</dbReference>
<dbReference type="AlphaFoldDB" id="A0A430G2A5"/>
<evidence type="ECO:0000313" key="3">
    <source>
        <dbReference type="Proteomes" id="UP000287746"/>
    </source>
</evidence>
<evidence type="ECO:0000256" key="1">
    <source>
        <dbReference type="SAM" id="MobiDB-lite"/>
    </source>
</evidence>
<evidence type="ECO:0000313" key="2">
    <source>
        <dbReference type="EMBL" id="RSY83101.1"/>
    </source>
</evidence>
<name>A0A430G2A5_9SPHN</name>
<proteinExistence type="predicted"/>
<reference evidence="3" key="1">
    <citation type="submission" date="2018-07" db="EMBL/GenBank/DDBJ databases">
        <title>Genomic and Epidemiologic Investigation of an Indolent Hospital Outbreak.</title>
        <authorList>
            <person name="Johnson R.C."/>
            <person name="Deming C."/>
            <person name="Conlan S."/>
            <person name="Zellmer C.J."/>
            <person name="Michelin A.V."/>
            <person name="Lee-Lin S.-Q."/>
            <person name="Thomas P.J."/>
            <person name="Park M."/>
            <person name="Weingarten R.A."/>
            <person name="Less J."/>
            <person name="Dekker J.P."/>
            <person name="Frank K.M."/>
            <person name="Musser K.A."/>
            <person name="Mcquiston J.R."/>
            <person name="Henderson D.K."/>
            <person name="Lau A.F."/>
            <person name="Palmore T.N."/>
            <person name="Segre J.A."/>
        </authorList>
    </citation>
    <scope>NUCLEOTIDE SEQUENCE [LARGE SCALE GENOMIC DNA]</scope>
    <source>
        <strain evidence="3">SK-CDC1_0717</strain>
    </source>
</reference>
<gene>
    <name evidence="2" type="ORF">DAH66_12595</name>
</gene>
<comment type="caution">
    <text evidence="2">The sequence shown here is derived from an EMBL/GenBank/DDBJ whole genome shotgun (WGS) entry which is preliminary data.</text>
</comment>
<dbReference type="Proteomes" id="UP000287746">
    <property type="component" value="Unassembled WGS sequence"/>
</dbReference>
<protein>
    <submittedName>
        <fullName evidence="2">Uncharacterized protein</fullName>
    </submittedName>
</protein>
<organism evidence="2 3">
    <name type="scientific">Sphingomonas koreensis</name>
    <dbReference type="NCBI Taxonomy" id="93064"/>
    <lineage>
        <taxon>Bacteria</taxon>
        <taxon>Pseudomonadati</taxon>
        <taxon>Pseudomonadota</taxon>
        <taxon>Alphaproteobacteria</taxon>
        <taxon>Sphingomonadales</taxon>
        <taxon>Sphingomonadaceae</taxon>
        <taxon>Sphingomonas</taxon>
    </lineage>
</organism>
<accession>A0A430G2A5</accession>